<evidence type="ECO:0000256" key="4">
    <source>
        <dbReference type="ARBA" id="ARBA00023136"/>
    </source>
</evidence>
<dbReference type="AlphaFoldDB" id="A0A366EYK2"/>
<gene>
    <name evidence="7" type="ORF">DFR50_12779</name>
</gene>
<dbReference type="PANTHER" id="PTHR30566:SF25">
    <property type="entry name" value="INNER MEMBRANE PROTEIN"/>
    <property type="match status" value="1"/>
</dbReference>
<dbReference type="Gene3D" id="2.30.30.60">
    <property type="match status" value="1"/>
</dbReference>
<organism evidence="7 8">
    <name type="scientific">Roseiarcus fermentans</name>
    <dbReference type="NCBI Taxonomy" id="1473586"/>
    <lineage>
        <taxon>Bacteria</taxon>
        <taxon>Pseudomonadati</taxon>
        <taxon>Pseudomonadota</taxon>
        <taxon>Alphaproteobacteria</taxon>
        <taxon>Hyphomicrobiales</taxon>
        <taxon>Roseiarcaceae</taxon>
        <taxon>Roseiarcus</taxon>
    </lineage>
</organism>
<keyword evidence="2 5" id="KW-0812">Transmembrane</keyword>
<proteinExistence type="predicted"/>
<dbReference type="RefSeq" id="WP_113891354.1">
    <property type="nucleotide sequence ID" value="NZ_QNRK01000027.1"/>
</dbReference>
<reference evidence="7 8" key="1">
    <citation type="submission" date="2018-06" db="EMBL/GenBank/DDBJ databases">
        <title>Genomic Encyclopedia of Type Strains, Phase IV (KMG-IV): sequencing the most valuable type-strain genomes for metagenomic binning, comparative biology and taxonomic classification.</title>
        <authorList>
            <person name="Goeker M."/>
        </authorList>
    </citation>
    <scope>NUCLEOTIDE SEQUENCE [LARGE SCALE GENOMIC DNA]</scope>
    <source>
        <strain evidence="7 8">DSM 24875</strain>
    </source>
</reference>
<dbReference type="OrthoDB" id="9775207at2"/>
<feature type="domain" description="Cyclic nucleotide-binding" evidence="6">
    <location>
        <begin position="356"/>
        <end position="447"/>
    </location>
</feature>
<accession>A0A366EYK2</accession>
<sequence length="471" mass="50050">MTWIGDLFNGPWWPFLFILIYPLAAVAAIEGARVLDRRDPFGAAIVRETVYGLLPAGAVWLILTQLAGAPPDNVAVRIAQTAFALIALYITLKVIQALLAWLIGDDRRAPKLLLDTVRIGIALLWGAVVISRIWDINLGSLFAAMGVGSIVLGFALQEFLGNMLSGLGLLSARKFEIGDWITVDGRPQRVVAFDWRSATLIDAGGTTTIVANSTLAKGNVVISARAGQGGTTSLTLTLGVEVSPEEARAAMLEAAEQVPGGPPGTKPKCLVTGIQDQRVSYQVVLPVGDPGATSGPKDEFLSRFWFVAQRRGIPLQSPRDSLFFLPPDTLSLVRDSGAVRRHPEVLRRLVTPGALRRYRRGDQLLLEGQAPPEVAIVAAGSLTVLLPIAGDLVRVETVGAGQLLVLTETLAGTASPVRIVAETNADVVVIPRAEFVAAIGDNPSFARDVNAIAESRRKAIAALRVGAVRAA</sequence>
<dbReference type="PANTHER" id="PTHR30566">
    <property type="entry name" value="YNAI-RELATED MECHANOSENSITIVE ION CHANNEL"/>
    <property type="match status" value="1"/>
</dbReference>
<dbReference type="EMBL" id="QNRK01000027">
    <property type="protein sequence ID" value="RBP07434.1"/>
    <property type="molecule type" value="Genomic_DNA"/>
</dbReference>
<evidence type="ECO:0000256" key="3">
    <source>
        <dbReference type="ARBA" id="ARBA00022989"/>
    </source>
</evidence>
<feature type="transmembrane region" description="Helical" evidence="5">
    <location>
        <begin position="50"/>
        <end position="69"/>
    </location>
</feature>
<keyword evidence="4 5" id="KW-0472">Membrane</keyword>
<dbReference type="Gene3D" id="1.10.287.1260">
    <property type="match status" value="1"/>
</dbReference>
<dbReference type="InterPro" id="IPR000595">
    <property type="entry name" value="cNMP-bd_dom"/>
</dbReference>
<evidence type="ECO:0000259" key="6">
    <source>
        <dbReference type="PROSITE" id="PS50042"/>
    </source>
</evidence>
<feature type="transmembrane region" description="Helical" evidence="5">
    <location>
        <begin position="140"/>
        <end position="160"/>
    </location>
</feature>
<evidence type="ECO:0000313" key="7">
    <source>
        <dbReference type="EMBL" id="RBP07434.1"/>
    </source>
</evidence>
<dbReference type="InterPro" id="IPR018490">
    <property type="entry name" value="cNMP-bd_dom_sf"/>
</dbReference>
<dbReference type="Pfam" id="PF00924">
    <property type="entry name" value="MS_channel_2nd"/>
    <property type="match status" value="1"/>
</dbReference>
<feature type="transmembrane region" description="Helical" evidence="5">
    <location>
        <begin position="12"/>
        <end position="29"/>
    </location>
</feature>
<feature type="transmembrane region" description="Helical" evidence="5">
    <location>
        <begin position="81"/>
        <end position="104"/>
    </location>
</feature>
<dbReference type="InterPro" id="IPR010920">
    <property type="entry name" value="LSM_dom_sf"/>
</dbReference>
<dbReference type="InterPro" id="IPR023408">
    <property type="entry name" value="MscS_beta-dom_sf"/>
</dbReference>
<dbReference type="GO" id="GO:0008381">
    <property type="term" value="F:mechanosensitive monoatomic ion channel activity"/>
    <property type="evidence" value="ECO:0007669"/>
    <property type="project" value="UniProtKB-ARBA"/>
</dbReference>
<evidence type="ECO:0000256" key="5">
    <source>
        <dbReference type="SAM" id="Phobius"/>
    </source>
</evidence>
<dbReference type="SUPFAM" id="SSF51206">
    <property type="entry name" value="cAMP-binding domain-like"/>
    <property type="match status" value="1"/>
</dbReference>
<name>A0A366EYK2_9HYPH</name>
<dbReference type="Proteomes" id="UP000253529">
    <property type="component" value="Unassembled WGS sequence"/>
</dbReference>
<comment type="caution">
    <text evidence="7">The sequence shown here is derived from an EMBL/GenBank/DDBJ whole genome shotgun (WGS) entry which is preliminary data.</text>
</comment>
<comment type="subcellular location">
    <subcellularLocation>
        <location evidence="1">Membrane</location>
    </subcellularLocation>
</comment>
<dbReference type="Gene3D" id="2.60.120.10">
    <property type="entry name" value="Jelly Rolls"/>
    <property type="match status" value="1"/>
</dbReference>
<dbReference type="SUPFAM" id="SSF50182">
    <property type="entry name" value="Sm-like ribonucleoproteins"/>
    <property type="match status" value="1"/>
</dbReference>
<keyword evidence="8" id="KW-1185">Reference proteome</keyword>
<dbReference type="InterPro" id="IPR006685">
    <property type="entry name" value="MscS_channel_2nd"/>
</dbReference>
<keyword evidence="3 5" id="KW-1133">Transmembrane helix</keyword>
<dbReference type="Pfam" id="PF00027">
    <property type="entry name" value="cNMP_binding"/>
    <property type="match status" value="1"/>
</dbReference>
<dbReference type="GO" id="GO:0016020">
    <property type="term" value="C:membrane"/>
    <property type="evidence" value="ECO:0007669"/>
    <property type="project" value="UniProtKB-SubCell"/>
</dbReference>
<dbReference type="CDD" id="cd00038">
    <property type="entry name" value="CAP_ED"/>
    <property type="match status" value="1"/>
</dbReference>
<dbReference type="InterPro" id="IPR014710">
    <property type="entry name" value="RmlC-like_jellyroll"/>
</dbReference>
<dbReference type="PROSITE" id="PS50042">
    <property type="entry name" value="CNMP_BINDING_3"/>
    <property type="match status" value="1"/>
</dbReference>
<protein>
    <submittedName>
        <fullName evidence="7">Cyclic nucleotide-binding protein</fullName>
    </submittedName>
</protein>
<evidence type="ECO:0000256" key="1">
    <source>
        <dbReference type="ARBA" id="ARBA00004370"/>
    </source>
</evidence>
<evidence type="ECO:0000256" key="2">
    <source>
        <dbReference type="ARBA" id="ARBA00022692"/>
    </source>
</evidence>
<evidence type="ECO:0000313" key="8">
    <source>
        <dbReference type="Proteomes" id="UP000253529"/>
    </source>
</evidence>